<evidence type="ECO:0000313" key="1">
    <source>
        <dbReference type="EMBL" id="KNC33280.1"/>
    </source>
</evidence>
<gene>
    <name evidence="1" type="ORF">FF38_07510</name>
</gene>
<name>A0A0L0CLV9_LUCCU</name>
<organism evidence="1 2">
    <name type="scientific">Lucilia cuprina</name>
    <name type="common">Green bottle fly</name>
    <name type="synonym">Australian sheep blowfly</name>
    <dbReference type="NCBI Taxonomy" id="7375"/>
    <lineage>
        <taxon>Eukaryota</taxon>
        <taxon>Metazoa</taxon>
        <taxon>Ecdysozoa</taxon>
        <taxon>Arthropoda</taxon>
        <taxon>Hexapoda</taxon>
        <taxon>Insecta</taxon>
        <taxon>Pterygota</taxon>
        <taxon>Neoptera</taxon>
        <taxon>Endopterygota</taxon>
        <taxon>Diptera</taxon>
        <taxon>Brachycera</taxon>
        <taxon>Muscomorpha</taxon>
        <taxon>Oestroidea</taxon>
        <taxon>Calliphoridae</taxon>
        <taxon>Luciliinae</taxon>
        <taxon>Lucilia</taxon>
    </lineage>
</organism>
<keyword evidence="2" id="KW-1185">Reference proteome</keyword>
<sequence length="209" mass="24062">MNDYIFIFLHMPTYFAISLIIEIFDCISENGSSNRPCASIMKPSTSDRGHMQYIYVFYSISMTVAKHTGRTVCDTIDPDAGFRQQIIDRINNSDHTRSLYLRKCKGRTSKIPAFRQHIIGRTVCKTIASDTGVGAANIDTRRAERVDRKGTDLYTIYLFYFISMTEAKHTGYIKNISDRRSLISTMLQHHYEEDGDDDDPIIHSICYCW</sequence>
<dbReference type="Proteomes" id="UP000037069">
    <property type="component" value="Unassembled WGS sequence"/>
</dbReference>
<evidence type="ECO:0000313" key="2">
    <source>
        <dbReference type="Proteomes" id="UP000037069"/>
    </source>
</evidence>
<reference evidence="1 2" key="1">
    <citation type="journal article" date="2015" name="Nat. Commun.">
        <title>Lucilia cuprina genome unlocks parasitic fly biology to underpin future interventions.</title>
        <authorList>
            <person name="Anstead C.A."/>
            <person name="Korhonen P.K."/>
            <person name="Young N.D."/>
            <person name="Hall R.S."/>
            <person name="Jex A.R."/>
            <person name="Murali S.C."/>
            <person name="Hughes D.S."/>
            <person name="Lee S.F."/>
            <person name="Perry T."/>
            <person name="Stroehlein A.J."/>
            <person name="Ansell B.R."/>
            <person name="Breugelmans B."/>
            <person name="Hofmann A."/>
            <person name="Qu J."/>
            <person name="Dugan S."/>
            <person name="Lee S.L."/>
            <person name="Chao H."/>
            <person name="Dinh H."/>
            <person name="Han Y."/>
            <person name="Doddapaneni H.V."/>
            <person name="Worley K.C."/>
            <person name="Muzny D.M."/>
            <person name="Ioannidis P."/>
            <person name="Waterhouse R.M."/>
            <person name="Zdobnov E.M."/>
            <person name="James P.J."/>
            <person name="Bagnall N.H."/>
            <person name="Kotze A.C."/>
            <person name="Gibbs R.A."/>
            <person name="Richards S."/>
            <person name="Batterham P."/>
            <person name="Gasser R.B."/>
        </authorList>
    </citation>
    <scope>NUCLEOTIDE SEQUENCE [LARGE SCALE GENOMIC DNA]</scope>
    <source>
        <strain evidence="1 2">LS</strain>
        <tissue evidence="1">Full body</tissue>
    </source>
</reference>
<comment type="caution">
    <text evidence="1">The sequence shown here is derived from an EMBL/GenBank/DDBJ whole genome shotgun (WGS) entry which is preliminary data.</text>
</comment>
<dbReference type="AlphaFoldDB" id="A0A0L0CLV9"/>
<protein>
    <submittedName>
        <fullName evidence="1">Uncharacterized protein</fullName>
    </submittedName>
</protein>
<proteinExistence type="predicted"/>
<accession>A0A0L0CLV9</accession>
<dbReference type="EMBL" id="JRES01000206">
    <property type="protein sequence ID" value="KNC33280.1"/>
    <property type="molecule type" value="Genomic_DNA"/>
</dbReference>